<dbReference type="SUPFAM" id="SSF46894">
    <property type="entry name" value="C-terminal effector domain of the bipartite response regulators"/>
    <property type="match status" value="1"/>
</dbReference>
<dbReference type="Proteomes" id="UP001162834">
    <property type="component" value="Chromosome"/>
</dbReference>
<protein>
    <recommendedName>
        <fullName evidence="4">HTH luxR-type domain-containing protein</fullName>
    </recommendedName>
</protein>
<dbReference type="GO" id="GO:0003677">
    <property type="term" value="F:DNA binding"/>
    <property type="evidence" value="ECO:0007669"/>
    <property type="project" value="UniProtKB-KW"/>
</dbReference>
<dbReference type="InterPro" id="IPR011990">
    <property type="entry name" value="TPR-like_helical_dom_sf"/>
</dbReference>
<evidence type="ECO:0000256" key="3">
    <source>
        <dbReference type="ARBA" id="ARBA00023163"/>
    </source>
</evidence>
<evidence type="ECO:0000313" key="6">
    <source>
        <dbReference type="Proteomes" id="UP001162834"/>
    </source>
</evidence>
<dbReference type="InterPro" id="IPR036388">
    <property type="entry name" value="WH-like_DNA-bd_sf"/>
</dbReference>
<organism evidence="5 6">
    <name type="scientific">Capillimicrobium parvum</name>
    <dbReference type="NCBI Taxonomy" id="2884022"/>
    <lineage>
        <taxon>Bacteria</taxon>
        <taxon>Bacillati</taxon>
        <taxon>Actinomycetota</taxon>
        <taxon>Thermoleophilia</taxon>
        <taxon>Solirubrobacterales</taxon>
        <taxon>Capillimicrobiaceae</taxon>
        <taxon>Capillimicrobium</taxon>
    </lineage>
</organism>
<dbReference type="CDD" id="cd06170">
    <property type="entry name" value="LuxR_C_like"/>
    <property type="match status" value="1"/>
</dbReference>
<gene>
    <name evidence="5" type="ORF">DSM104329_01325</name>
</gene>
<sequence length="545" mass="58156">MDAVAEVEQGREFYADRAWADAYAALSGADREAALPADDLELLATAAYMVGREDEYFGALSRAHRAHLNAGEALRAARCALWVGMNLAQRGEMGRASGWLGRARRLIEREPCDCVEQGYLLIPRMFEQEATGDLSAAIATAAEAAAVAERFGDADLLALAVHSQGHLLVCAGQVKDGLALLDESMVAVTTGELSPIVSGIVYCGVIMGCQAAFDLRRAQEWTAALAAWCREQSDMVAFSGRCLVHRTEILGLRGAWMEALREARRAVERCLEAQNRRAAGQAAYLQGDLHRLRGSFAAAEQAYREASGHGREPQPGFALLRLAQGNTDAAAAAIQRALGETRDRPGRAALLPAVIEIALAVDDMEAARSACLELAEIAADYEAGMLDAAVLYAKGAVDLAQGDPEPALVLLRRAWEAWQELGAPYEAARARVLIAQACLALGDDEAAMMEREAARGAFASLGAAPNVASIDARTGRAGSRAPHGLTARELEVLRLVAAGQTNKSIGARLVLSERTVERHVSNIFAKLDVSSRAAATAFAYEHKIL</sequence>
<dbReference type="InterPro" id="IPR039420">
    <property type="entry name" value="WalR-like"/>
</dbReference>
<evidence type="ECO:0000259" key="4">
    <source>
        <dbReference type="PROSITE" id="PS50043"/>
    </source>
</evidence>
<reference evidence="5" key="1">
    <citation type="journal article" date="2022" name="Int. J. Syst. Evol. Microbiol.">
        <title>Pseudomonas aegrilactucae sp. nov. and Pseudomonas morbosilactucae sp. nov., pathogens causing bacterial rot of lettuce in Japan.</title>
        <authorList>
            <person name="Sawada H."/>
            <person name="Fujikawa T."/>
            <person name="Satou M."/>
        </authorList>
    </citation>
    <scope>NUCLEOTIDE SEQUENCE</scope>
    <source>
        <strain evidence="5">0166_1</strain>
    </source>
</reference>
<accession>A0A9E6XWE7</accession>
<keyword evidence="3" id="KW-0804">Transcription</keyword>
<dbReference type="PROSITE" id="PS50043">
    <property type="entry name" value="HTH_LUXR_2"/>
    <property type="match status" value="1"/>
</dbReference>
<evidence type="ECO:0000256" key="1">
    <source>
        <dbReference type="ARBA" id="ARBA00023015"/>
    </source>
</evidence>
<keyword evidence="2" id="KW-0238">DNA-binding</keyword>
<dbReference type="InterPro" id="IPR016032">
    <property type="entry name" value="Sig_transdc_resp-reg_C-effctor"/>
</dbReference>
<proteinExistence type="predicted"/>
<dbReference type="SUPFAM" id="SSF48452">
    <property type="entry name" value="TPR-like"/>
    <property type="match status" value="1"/>
</dbReference>
<dbReference type="PANTHER" id="PTHR43214:SF24">
    <property type="entry name" value="TRANSCRIPTIONAL REGULATORY PROTEIN NARL-RELATED"/>
    <property type="match status" value="1"/>
</dbReference>
<evidence type="ECO:0000256" key="2">
    <source>
        <dbReference type="ARBA" id="ARBA00023125"/>
    </source>
</evidence>
<dbReference type="Pfam" id="PF00196">
    <property type="entry name" value="GerE"/>
    <property type="match status" value="1"/>
</dbReference>
<dbReference type="InterPro" id="IPR000792">
    <property type="entry name" value="Tscrpt_reg_LuxR_C"/>
</dbReference>
<keyword evidence="6" id="KW-1185">Reference proteome</keyword>
<dbReference type="AlphaFoldDB" id="A0A9E6XWE7"/>
<dbReference type="KEGG" id="sbae:DSM104329_01325"/>
<name>A0A9E6XWE7_9ACTN</name>
<dbReference type="Gene3D" id="1.10.10.10">
    <property type="entry name" value="Winged helix-like DNA-binding domain superfamily/Winged helix DNA-binding domain"/>
    <property type="match status" value="1"/>
</dbReference>
<feature type="domain" description="HTH luxR-type" evidence="4">
    <location>
        <begin position="478"/>
        <end position="543"/>
    </location>
</feature>
<dbReference type="PANTHER" id="PTHR43214">
    <property type="entry name" value="TWO-COMPONENT RESPONSE REGULATOR"/>
    <property type="match status" value="1"/>
</dbReference>
<evidence type="ECO:0000313" key="5">
    <source>
        <dbReference type="EMBL" id="UGS34941.1"/>
    </source>
</evidence>
<dbReference type="Gene3D" id="1.25.40.10">
    <property type="entry name" value="Tetratricopeptide repeat domain"/>
    <property type="match status" value="1"/>
</dbReference>
<keyword evidence="1" id="KW-0805">Transcription regulation</keyword>
<dbReference type="PROSITE" id="PS00622">
    <property type="entry name" value="HTH_LUXR_1"/>
    <property type="match status" value="1"/>
</dbReference>
<dbReference type="PRINTS" id="PR00038">
    <property type="entry name" value="HTHLUXR"/>
</dbReference>
<dbReference type="RefSeq" id="WP_259314607.1">
    <property type="nucleotide sequence ID" value="NZ_CP087164.1"/>
</dbReference>
<dbReference type="SMART" id="SM00421">
    <property type="entry name" value="HTH_LUXR"/>
    <property type="match status" value="1"/>
</dbReference>
<dbReference type="EMBL" id="CP087164">
    <property type="protein sequence ID" value="UGS34941.1"/>
    <property type="molecule type" value="Genomic_DNA"/>
</dbReference>
<dbReference type="GO" id="GO:0006355">
    <property type="term" value="P:regulation of DNA-templated transcription"/>
    <property type="evidence" value="ECO:0007669"/>
    <property type="project" value="InterPro"/>
</dbReference>